<dbReference type="Proteomes" id="UP000198923">
    <property type="component" value="Unassembled WGS sequence"/>
</dbReference>
<protein>
    <submittedName>
        <fullName evidence="1">Uncharacterized protein</fullName>
    </submittedName>
</protein>
<dbReference type="STRING" id="504805.SAMN05421505_11243"/>
<organism evidence="1 2">
    <name type="scientific">Sinosporangium album</name>
    <dbReference type="NCBI Taxonomy" id="504805"/>
    <lineage>
        <taxon>Bacteria</taxon>
        <taxon>Bacillati</taxon>
        <taxon>Actinomycetota</taxon>
        <taxon>Actinomycetes</taxon>
        <taxon>Streptosporangiales</taxon>
        <taxon>Streptosporangiaceae</taxon>
        <taxon>Sinosporangium</taxon>
    </lineage>
</organism>
<dbReference type="OrthoDB" id="5084266at2"/>
<evidence type="ECO:0000313" key="1">
    <source>
        <dbReference type="EMBL" id="SDH16793.1"/>
    </source>
</evidence>
<dbReference type="RefSeq" id="WP_093170983.1">
    <property type="nucleotide sequence ID" value="NZ_FNCN01000012.1"/>
</dbReference>
<dbReference type="Gene3D" id="3.40.50.720">
    <property type="entry name" value="NAD(P)-binding Rossmann-like Domain"/>
    <property type="match status" value="2"/>
</dbReference>
<proteinExistence type="predicted"/>
<sequence>MTHPKRFTWAQKVAAAVRGRALSIVMDPDPNGTPSALRTSLAAWSTIEPGATHHVVVHDDMVLSDTLFERAENAIRAMPHAALALFAFWNSRNGAAVRIGALTGSRWVSAVNEYTPCTALILPRDVAAGYVEFAGKLHGTWPEDVLMYRFLRLAGVRTFVGVPNLAEHEDLNSLSGNDFQGLRRSACFPSLDASGSEPVEDPVLDSLSVVPFFKNGRAQVALRVPGSRRPRWQNVECEQYLERLGTPAAVLRPRRLVSVPGVDTAAVRGTWLTAYALGLAAGITEAEREAGPYGARPDPMVVEQALATLGPGGLCHVLPAGALNELPERLGELVRTGVTAGREAADRLTSPGGAVRRDRRGQRVAVLDGNSPLGEYLTRGLADRGHRVTSVGSRTPDGAHPDIEYAVADLDEPEELSRALAGSAWVVDITGLTAPAAAEPLPLPEGTVRIRKLGDGSRETAADGSWTLHPGELYGPGCSRGSRLGRMVWDALLNRPIDTGDDGVAELRLLHVKDLADVVSAVLEGHLDDRELVVANDVPHRVGDLAEVIRRIVRPVLISPPGPAGAAEGEPVPPSATPCLPLRDGVVDVEYGIHTFAQWLAYEAEFSIAS</sequence>
<name>A0A1G8A7D2_9ACTN</name>
<gene>
    <name evidence="1" type="ORF">SAMN05421505_11243</name>
</gene>
<dbReference type="AlphaFoldDB" id="A0A1G8A7D2"/>
<evidence type="ECO:0000313" key="2">
    <source>
        <dbReference type="Proteomes" id="UP000198923"/>
    </source>
</evidence>
<reference evidence="1 2" key="1">
    <citation type="submission" date="2016-10" db="EMBL/GenBank/DDBJ databases">
        <authorList>
            <person name="de Groot N.N."/>
        </authorList>
    </citation>
    <scope>NUCLEOTIDE SEQUENCE [LARGE SCALE GENOMIC DNA]</scope>
    <source>
        <strain evidence="1 2">CPCC 201354</strain>
    </source>
</reference>
<keyword evidence="2" id="KW-1185">Reference proteome</keyword>
<dbReference type="EMBL" id="FNCN01000012">
    <property type="protein sequence ID" value="SDH16793.1"/>
    <property type="molecule type" value="Genomic_DNA"/>
</dbReference>
<dbReference type="InterPro" id="IPR036291">
    <property type="entry name" value="NAD(P)-bd_dom_sf"/>
</dbReference>
<dbReference type="SUPFAM" id="SSF51735">
    <property type="entry name" value="NAD(P)-binding Rossmann-fold domains"/>
    <property type="match status" value="1"/>
</dbReference>
<accession>A0A1G8A7D2</accession>